<dbReference type="GO" id="GO:0005886">
    <property type="term" value="C:plasma membrane"/>
    <property type="evidence" value="ECO:0007669"/>
    <property type="project" value="TreeGrafter"/>
</dbReference>
<sequence length="543" mass="61327">MKFGKQLKAQSVPQWRGLYVSYKALKTLLKKYSYGLELGTIEFEDTDLYRLLEDDLNKVDAFYTDKASTFFAEFESIKKNLLKYQRDHDTSQRKVKETTAGLRQGPSDSPDIDTKQDRRKSFADRDAKVRAPPLAGPKSAGSVPYLSSPIASQKKGRPATTLKEADAELRQGATSPHAEERKLKEYKRALLELCVLANELQHYRALNLTAIRKIIKKIDKKGYLDPPRKQLVMEEVALRPFFISTRVNDMTVHISFLYKDVFFEDIETGLAERKSKLERRRVIALLPNEFLKLFTASHLIAVLVRLGMHIYYDSDTNGLSSLLTTLSDELLVGAAITTLLWLSWGIPFNSFAMSTPVLTGVIFYIATNDTNPEEAFSQTVVLALYQTIAGFSGIFMILVLHYFKMRAKVSAAFKQAAGYFQIRALRLLYVAFTILTLLLMSTVPNSALPFVSTGLVMPYTRRIQPMEPLMQVLVTSIIVVCNSFPIIMDEEDQLLVNVEKYLPEKLAGAHNPLAIWSLAFLLGTLLLVGLEIDNQLEKRLRAA</sequence>
<keyword evidence="2" id="KW-1133">Transmembrane helix</keyword>
<dbReference type="PANTHER" id="PTHR10783:SF103">
    <property type="entry name" value="SOLUTE CARRIER FAMILY 53 MEMBER 1"/>
    <property type="match status" value="1"/>
</dbReference>
<evidence type="ECO:0000313" key="5">
    <source>
        <dbReference type="Proteomes" id="UP000054560"/>
    </source>
</evidence>
<dbReference type="Proteomes" id="UP000054560">
    <property type="component" value="Unassembled WGS sequence"/>
</dbReference>
<evidence type="ECO:0000256" key="2">
    <source>
        <dbReference type="SAM" id="Phobius"/>
    </source>
</evidence>
<feature type="compositionally biased region" description="Basic and acidic residues" evidence="1">
    <location>
        <begin position="87"/>
        <end position="97"/>
    </location>
</feature>
<organism evidence="4 5">
    <name type="scientific">Sphaeroforma arctica JP610</name>
    <dbReference type="NCBI Taxonomy" id="667725"/>
    <lineage>
        <taxon>Eukaryota</taxon>
        <taxon>Ichthyosporea</taxon>
        <taxon>Ichthyophonida</taxon>
        <taxon>Sphaeroforma</taxon>
    </lineage>
</organism>
<name>A0A0L0G231_9EUKA</name>
<feature type="domain" description="SPX" evidence="3">
    <location>
        <begin position="1"/>
        <end position="232"/>
    </location>
</feature>
<feature type="region of interest" description="Disordered" evidence="1">
    <location>
        <begin position="87"/>
        <end position="180"/>
    </location>
</feature>
<dbReference type="PROSITE" id="PS51382">
    <property type="entry name" value="SPX"/>
    <property type="match status" value="1"/>
</dbReference>
<feature type="transmembrane region" description="Helical" evidence="2">
    <location>
        <begin position="290"/>
        <end position="312"/>
    </location>
</feature>
<dbReference type="GO" id="GO:0016036">
    <property type="term" value="P:cellular response to phosphate starvation"/>
    <property type="evidence" value="ECO:0007669"/>
    <property type="project" value="TreeGrafter"/>
</dbReference>
<keyword evidence="5" id="KW-1185">Reference proteome</keyword>
<dbReference type="STRING" id="667725.A0A0L0G231"/>
<dbReference type="OrthoDB" id="6493944at2759"/>
<dbReference type="GeneID" id="25905333"/>
<evidence type="ECO:0000259" key="3">
    <source>
        <dbReference type="PROSITE" id="PS51382"/>
    </source>
</evidence>
<feature type="transmembrane region" description="Helical" evidence="2">
    <location>
        <begin position="379"/>
        <end position="403"/>
    </location>
</feature>
<evidence type="ECO:0000313" key="4">
    <source>
        <dbReference type="EMBL" id="KNC82886.1"/>
    </source>
</evidence>
<feature type="transmembrane region" description="Helical" evidence="2">
    <location>
        <begin position="348"/>
        <end position="367"/>
    </location>
</feature>
<dbReference type="InterPro" id="IPR004331">
    <property type="entry name" value="SPX_dom"/>
</dbReference>
<dbReference type="Pfam" id="PF03105">
    <property type="entry name" value="SPX"/>
    <property type="match status" value="2"/>
</dbReference>
<reference evidence="4 5" key="1">
    <citation type="submission" date="2011-02" db="EMBL/GenBank/DDBJ databases">
        <title>The Genome Sequence of Sphaeroforma arctica JP610.</title>
        <authorList>
            <consortium name="The Broad Institute Genome Sequencing Platform"/>
            <person name="Russ C."/>
            <person name="Cuomo C."/>
            <person name="Young S.K."/>
            <person name="Zeng Q."/>
            <person name="Gargeya S."/>
            <person name="Alvarado L."/>
            <person name="Berlin A."/>
            <person name="Chapman S.B."/>
            <person name="Chen Z."/>
            <person name="Freedman E."/>
            <person name="Gellesch M."/>
            <person name="Goldberg J."/>
            <person name="Griggs A."/>
            <person name="Gujja S."/>
            <person name="Heilman E."/>
            <person name="Heiman D."/>
            <person name="Howarth C."/>
            <person name="Mehta T."/>
            <person name="Neiman D."/>
            <person name="Pearson M."/>
            <person name="Roberts A."/>
            <person name="Saif S."/>
            <person name="Shea T."/>
            <person name="Shenoy N."/>
            <person name="Sisk P."/>
            <person name="Stolte C."/>
            <person name="Sykes S."/>
            <person name="White J."/>
            <person name="Yandava C."/>
            <person name="Burger G."/>
            <person name="Gray M.W."/>
            <person name="Holland P.W.H."/>
            <person name="King N."/>
            <person name="Lang F.B.F."/>
            <person name="Roger A.J."/>
            <person name="Ruiz-Trillo I."/>
            <person name="Haas B."/>
            <person name="Nusbaum C."/>
            <person name="Birren B."/>
        </authorList>
    </citation>
    <scope>NUCLEOTIDE SEQUENCE [LARGE SCALE GENOMIC DNA]</scope>
    <source>
        <strain evidence="4 5">JP610</strain>
    </source>
</reference>
<evidence type="ECO:0000256" key="1">
    <source>
        <dbReference type="SAM" id="MobiDB-lite"/>
    </source>
</evidence>
<dbReference type="PANTHER" id="PTHR10783">
    <property type="entry name" value="XENOTROPIC AND POLYTROPIC RETROVIRUS RECEPTOR 1-RELATED"/>
    <property type="match status" value="1"/>
</dbReference>
<gene>
    <name evidence="4" type="ORF">SARC_04829</name>
</gene>
<keyword evidence="2" id="KW-0812">Transmembrane</keyword>
<dbReference type="GO" id="GO:0006817">
    <property type="term" value="P:phosphate ion transport"/>
    <property type="evidence" value="ECO:0007669"/>
    <property type="project" value="TreeGrafter"/>
</dbReference>
<feature type="transmembrane region" description="Helical" evidence="2">
    <location>
        <begin position="424"/>
        <end position="443"/>
    </location>
</feature>
<protein>
    <recommendedName>
        <fullName evidence="3">SPX domain-containing protein</fullName>
    </recommendedName>
</protein>
<proteinExistence type="predicted"/>
<feature type="transmembrane region" description="Helical" evidence="2">
    <location>
        <begin position="318"/>
        <end position="341"/>
    </location>
</feature>
<keyword evidence="2" id="KW-0472">Membrane</keyword>
<accession>A0A0L0G231</accession>
<dbReference type="RefSeq" id="XP_014156788.1">
    <property type="nucleotide sequence ID" value="XM_014301313.1"/>
</dbReference>
<feature type="compositionally biased region" description="Basic and acidic residues" evidence="1">
    <location>
        <begin position="112"/>
        <end position="129"/>
    </location>
</feature>
<feature type="transmembrane region" description="Helical" evidence="2">
    <location>
        <begin position="513"/>
        <end position="532"/>
    </location>
</feature>
<dbReference type="AlphaFoldDB" id="A0A0L0G231"/>
<dbReference type="EMBL" id="KQ241882">
    <property type="protein sequence ID" value="KNC82886.1"/>
    <property type="molecule type" value="Genomic_DNA"/>
</dbReference>
<dbReference type="GO" id="GO:0005794">
    <property type="term" value="C:Golgi apparatus"/>
    <property type="evidence" value="ECO:0007669"/>
    <property type="project" value="TreeGrafter"/>
</dbReference>
<dbReference type="GO" id="GO:0000822">
    <property type="term" value="F:inositol hexakisphosphate binding"/>
    <property type="evidence" value="ECO:0007669"/>
    <property type="project" value="TreeGrafter"/>
</dbReference>